<evidence type="ECO:0000256" key="1">
    <source>
        <dbReference type="SAM" id="MobiDB-lite"/>
    </source>
</evidence>
<evidence type="ECO:0000313" key="2">
    <source>
        <dbReference type="EMBL" id="TRY92840.1"/>
    </source>
</evidence>
<feature type="compositionally biased region" description="Basic and acidic residues" evidence="1">
    <location>
        <begin position="8"/>
        <end position="24"/>
    </location>
</feature>
<accession>A0A553QS91</accession>
<protein>
    <submittedName>
        <fullName evidence="2">Uncharacterized protein</fullName>
    </submittedName>
</protein>
<dbReference type="AlphaFoldDB" id="A0A553QS91"/>
<proteinExistence type="predicted"/>
<dbReference type="Proteomes" id="UP000316079">
    <property type="component" value="Unassembled WGS sequence"/>
</dbReference>
<feature type="region of interest" description="Disordered" evidence="1">
    <location>
        <begin position="1"/>
        <end position="43"/>
    </location>
</feature>
<name>A0A553QS91_9TELE</name>
<sequence>MPEIRLSALEKEASPDHSYLRAKQEPQTQPAVTAGETSKTHKTTTGALRCFLRFCFSDGGAQSAEDARDALEDICSAAESVVYGLAFYRGMGPESNDYGELSERGKETLRSVKKNNLVKPIEDSHDQVFDYFV</sequence>
<keyword evidence="3" id="KW-1185">Reference proteome</keyword>
<evidence type="ECO:0000313" key="3">
    <source>
        <dbReference type="Proteomes" id="UP000316079"/>
    </source>
</evidence>
<gene>
    <name evidence="2" type="ORF">DNTS_024903</name>
</gene>
<comment type="caution">
    <text evidence="2">The sequence shown here is derived from an EMBL/GenBank/DDBJ whole genome shotgun (WGS) entry which is preliminary data.</text>
</comment>
<organism evidence="2 3">
    <name type="scientific">Danionella cerebrum</name>
    <dbReference type="NCBI Taxonomy" id="2873325"/>
    <lineage>
        <taxon>Eukaryota</taxon>
        <taxon>Metazoa</taxon>
        <taxon>Chordata</taxon>
        <taxon>Craniata</taxon>
        <taxon>Vertebrata</taxon>
        <taxon>Euteleostomi</taxon>
        <taxon>Actinopterygii</taxon>
        <taxon>Neopterygii</taxon>
        <taxon>Teleostei</taxon>
        <taxon>Ostariophysi</taxon>
        <taxon>Cypriniformes</taxon>
        <taxon>Danionidae</taxon>
        <taxon>Danioninae</taxon>
        <taxon>Danionella</taxon>
    </lineage>
</organism>
<reference evidence="2 3" key="1">
    <citation type="journal article" date="2019" name="Sci. Data">
        <title>Hybrid genome assembly and annotation of Danionella translucida.</title>
        <authorList>
            <person name="Kadobianskyi M."/>
            <person name="Schulze L."/>
            <person name="Schuelke M."/>
            <person name="Judkewitz B."/>
        </authorList>
    </citation>
    <scope>NUCLEOTIDE SEQUENCE [LARGE SCALE GENOMIC DNA]</scope>
    <source>
        <strain evidence="2 3">Bolton</strain>
    </source>
</reference>
<dbReference type="EMBL" id="SRMA01025597">
    <property type="protein sequence ID" value="TRY92840.1"/>
    <property type="molecule type" value="Genomic_DNA"/>
</dbReference>
<feature type="compositionally biased region" description="Polar residues" evidence="1">
    <location>
        <begin position="25"/>
        <end position="37"/>
    </location>
</feature>